<dbReference type="AlphaFoldDB" id="A0A510UMM9"/>
<gene>
    <name evidence="2" type="ORF">AFI02nite_27370</name>
</gene>
<dbReference type="GO" id="GO:0004869">
    <property type="term" value="F:cysteine-type endopeptidase inhibitor activity"/>
    <property type="evidence" value="ECO:0007669"/>
    <property type="project" value="InterPro"/>
</dbReference>
<dbReference type="SUPFAM" id="SSF54403">
    <property type="entry name" value="Cystatin/monellin"/>
    <property type="match status" value="1"/>
</dbReference>
<feature type="domain" description="Cystatin" evidence="1">
    <location>
        <begin position="52"/>
        <end position="113"/>
    </location>
</feature>
<dbReference type="Gene3D" id="3.10.450.10">
    <property type="match status" value="1"/>
</dbReference>
<evidence type="ECO:0000259" key="1">
    <source>
        <dbReference type="Pfam" id="PF00031"/>
    </source>
</evidence>
<dbReference type="InterPro" id="IPR000010">
    <property type="entry name" value="Cystatin_dom"/>
</dbReference>
<dbReference type="Proteomes" id="UP000321787">
    <property type="component" value="Unassembled WGS sequence"/>
</dbReference>
<organism evidence="2 3">
    <name type="scientific">Aliivibrio fischeri</name>
    <name type="common">Vibrio fischeri</name>
    <dbReference type="NCBI Taxonomy" id="668"/>
    <lineage>
        <taxon>Bacteria</taxon>
        <taxon>Pseudomonadati</taxon>
        <taxon>Pseudomonadota</taxon>
        <taxon>Gammaproteobacteria</taxon>
        <taxon>Vibrionales</taxon>
        <taxon>Vibrionaceae</taxon>
        <taxon>Aliivibrio</taxon>
    </lineage>
</organism>
<dbReference type="InterPro" id="IPR046350">
    <property type="entry name" value="Cystatin_sf"/>
</dbReference>
<keyword evidence="2" id="KW-0449">Lipoprotein</keyword>
<name>A0A510UMM9_ALIFS</name>
<sequence>MNKSIIIAITSALFIAGCSTQSEKTPAMSSDNINPICNVDNNMAGGWVTSTVTPEAKEAVEHVLSMMNTSAKLEQILDVKTQVVNGINYAIDFELDDGQVWNTRVYRSLKGQYQMTQPAQQGSMTQDCQ</sequence>
<evidence type="ECO:0000313" key="2">
    <source>
        <dbReference type="EMBL" id="GEK14701.1"/>
    </source>
</evidence>
<protein>
    <submittedName>
        <fullName evidence="2">Lipoprotein</fullName>
    </submittedName>
</protein>
<reference evidence="2 3" key="1">
    <citation type="submission" date="2019-07" db="EMBL/GenBank/DDBJ databases">
        <title>Whole genome shotgun sequence of Aliivibrio fischeri NBRC 101058.</title>
        <authorList>
            <person name="Hosoyama A."/>
            <person name="Uohara A."/>
            <person name="Ohji S."/>
            <person name="Ichikawa N."/>
        </authorList>
    </citation>
    <scope>NUCLEOTIDE SEQUENCE [LARGE SCALE GENOMIC DNA]</scope>
    <source>
        <strain evidence="2 3">NBRC 101058</strain>
    </source>
</reference>
<dbReference type="EMBL" id="BJTZ01000019">
    <property type="protein sequence ID" value="GEK14701.1"/>
    <property type="molecule type" value="Genomic_DNA"/>
</dbReference>
<proteinExistence type="predicted"/>
<comment type="caution">
    <text evidence="2">The sequence shown here is derived from an EMBL/GenBank/DDBJ whole genome shotgun (WGS) entry which is preliminary data.</text>
</comment>
<dbReference type="CDD" id="cd00042">
    <property type="entry name" value="CY"/>
    <property type="match status" value="1"/>
</dbReference>
<dbReference type="PROSITE" id="PS51257">
    <property type="entry name" value="PROKAR_LIPOPROTEIN"/>
    <property type="match status" value="1"/>
</dbReference>
<dbReference type="RefSeq" id="WP_146865101.1">
    <property type="nucleotide sequence ID" value="NZ_BJTZ01000019.1"/>
</dbReference>
<dbReference type="Pfam" id="PF00031">
    <property type="entry name" value="Cystatin"/>
    <property type="match status" value="1"/>
</dbReference>
<accession>A0A510UMM9</accession>
<evidence type="ECO:0000313" key="3">
    <source>
        <dbReference type="Proteomes" id="UP000321787"/>
    </source>
</evidence>